<dbReference type="InterPro" id="IPR003661">
    <property type="entry name" value="HisK_dim/P_dom"/>
</dbReference>
<dbReference type="PROSITE" id="PS50109">
    <property type="entry name" value="HIS_KIN"/>
    <property type="match status" value="1"/>
</dbReference>
<dbReference type="InterPro" id="IPR036890">
    <property type="entry name" value="HATPase_C_sf"/>
</dbReference>
<dbReference type="Pfam" id="PF02518">
    <property type="entry name" value="HATPase_c"/>
    <property type="match status" value="1"/>
</dbReference>
<dbReference type="Pfam" id="PF13188">
    <property type="entry name" value="PAS_8"/>
    <property type="match status" value="1"/>
</dbReference>
<dbReference type="Proteomes" id="UP001214250">
    <property type="component" value="Chromosome 1"/>
</dbReference>
<evidence type="ECO:0000256" key="11">
    <source>
        <dbReference type="ARBA" id="ARBA00023012"/>
    </source>
</evidence>
<evidence type="ECO:0000256" key="5">
    <source>
        <dbReference type="ARBA" id="ARBA00022679"/>
    </source>
</evidence>
<dbReference type="EC" id="2.7.13.3" evidence="3"/>
<feature type="domain" description="PAS" evidence="14">
    <location>
        <begin position="31"/>
        <end position="69"/>
    </location>
</feature>
<keyword evidence="16" id="KW-1185">Reference proteome</keyword>
<dbReference type="InterPro" id="IPR004358">
    <property type="entry name" value="Sig_transdc_His_kin-like_C"/>
</dbReference>
<evidence type="ECO:0000256" key="7">
    <source>
        <dbReference type="ARBA" id="ARBA00022741"/>
    </source>
</evidence>
<evidence type="ECO:0000256" key="4">
    <source>
        <dbReference type="ARBA" id="ARBA00022553"/>
    </source>
</evidence>
<dbReference type="InterPro" id="IPR003594">
    <property type="entry name" value="HATPase_dom"/>
</dbReference>
<evidence type="ECO:0000256" key="12">
    <source>
        <dbReference type="ARBA" id="ARBA00023136"/>
    </source>
</evidence>
<evidence type="ECO:0000256" key="1">
    <source>
        <dbReference type="ARBA" id="ARBA00000085"/>
    </source>
</evidence>
<dbReference type="PROSITE" id="PS50112">
    <property type="entry name" value="PAS"/>
    <property type="match status" value="1"/>
</dbReference>
<keyword evidence="6" id="KW-0812">Transmembrane</keyword>
<evidence type="ECO:0000313" key="16">
    <source>
        <dbReference type="Proteomes" id="UP001214250"/>
    </source>
</evidence>
<protein>
    <recommendedName>
        <fullName evidence="3">histidine kinase</fullName>
        <ecNumber evidence="3">2.7.13.3</ecNumber>
    </recommendedName>
</protein>
<evidence type="ECO:0000256" key="8">
    <source>
        <dbReference type="ARBA" id="ARBA00022777"/>
    </source>
</evidence>
<dbReference type="InterPro" id="IPR005467">
    <property type="entry name" value="His_kinase_dom"/>
</dbReference>
<keyword evidence="10" id="KW-1133">Transmembrane helix</keyword>
<evidence type="ECO:0000256" key="3">
    <source>
        <dbReference type="ARBA" id="ARBA00012438"/>
    </source>
</evidence>
<dbReference type="RefSeq" id="WP_274150070.1">
    <property type="nucleotide sequence ID" value="NZ_CP117811.1"/>
</dbReference>
<dbReference type="Gene3D" id="3.30.565.10">
    <property type="entry name" value="Histidine kinase-like ATPase, C-terminal domain"/>
    <property type="match status" value="1"/>
</dbReference>
<dbReference type="InterPro" id="IPR050351">
    <property type="entry name" value="BphY/WalK/GraS-like"/>
</dbReference>
<keyword evidence="5" id="KW-0808">Transferase</keyword>
<dbReference type="InterPro" id="IPR036097">
    <property type="entry name" value="HisK_dim/P_sf"/>
</dbReference>
<keyword evidence="9 15" id="KW-0067">ATP-binding</keyword>
<dbReference type="InterPro" id="IPR000014">
    <property type="entry name" value="PAS"/>
</dbReference>
<dbReference type="CDD" id="cd00082">
    <property type="entry name" value="HisKA"/>
    <property type="match status" value="1"/>
</dbReference>
<dbReference type="SMART" id="SM00388">
    <property type="entry name" value="HisKA"/>
    <property type="match status" value="1"/>
</dbReference>
<dbReference type="SUPFAM" id="SSF55785">
    <property type="entry name" value="PYP-like sensor domain (PAS domain)"/>
    <property type="match status" value="1"/>
</dbReference>
<dbReference type="SMART" id="SM00387">
    <property type="entry name" value="HATPase_c"/>
    <property type="match status" value="1"/>
</dbReference>
<comment type="subcellular location">
    <subcellularLocation>
        <location evidence="2">Membrane</location>
        <topology evidence="2">Multi-pass membrane protein</topology>
    </subcellularLocation>
</comment>
<evidence type="ECO:0000259" key="13">
    <source>
        <dbReference type="PROSITE" id="PS50109"/>
    </source>
</evidence>
<dbReference type="SUPFAM" id="SSF47384">
    <property type="entry name" value="Homodimeric domain of signal transducing histidine kinase"/>
    <property type="match status" value="1"/>
</dbReference>
<reference evidence="15 16" key="1">
    <citation type="submission" date="2023-02" db="EMBL/GenBank/DDBJ databases">
        <title>Genome sequence of Lentisphaera profundi SAORIC-696.</title>
        <authorList>
            <person name="Kim e."/>
            <person name="Cho J.-C."/>
            <person name="Choi A."/>
            <person name="Kang I."/>
        </authorList>
    </citation>
    <scope>NUCLEOTIDE SEQUENCE [LARGE SCALE GENOMIC DNA]</scope>
    <source>
        <strain evidence="15 16">SAORIC-696</strain>
    </source>
</reference>
<evidence type="ECO:0000256" key="6">
    <source>
        <dbReference type="ARBA" id="ARBA00022692"/>
    </source>
</evidence>
<dbReference type="GO" id="GO:0005524">
    <property type="term" value="F:ATP binding"/>
    <property type="evidence" value="ECO:0007669"/>
    <property type="project" value="UniProtKB-KW"/>
</dbReference>
<keyword evidence="7" id="KW-0547">Nucleotide-binding</keyword>
<feature type="domain" description="Histidine kinase" evidence="13">
    <location>
        <begin position="156"/>
        <end position="368"/>
    </location>
</feature>
<dbReference type="EMBL" id="CP117811">
    <property type="protein sequence ID" value="WDE96075.1"/>
    <property type="molecule type" value="Genomic_DNA"/>
</dbReference>
<dbReference type="Pfam" id="PF00512">
    <property type="entry name" value="HisKA"/>
    <property type="match status" value="1"/>
</dbReference>
<dbReference type="CDD" id="cd00075">
    <property type="entry name" value="HATPase"/>
    <property type="match status" value="1"/>
</dbReference>
<dbReference type="PANTHER" id="PTHR42878">
    <property type="entry name" value="TWO-COMPONENT HISTIDINE KINASE"/>
    <property type="match status" value="1"/>
</dbReference>
<dbReference type="InterPro" id="IPR035965">
    <property type="entry name" value="PAS-like_dom_sf"/>
</dbReference>
<keyword evidence="11" id="KW-0902">Two-component regulatory system</keyword>
<sequence length="385" mass="43259">MKADIIDRLSERLKRSELGEEQSFLLHLVREKSSLDTIFNAIREGVIVLDEAHDITYHNQAAQDLLGLTGDAKSQALTKFVPELKIDEMIPSENGFKRQELEISYPEFRHLICTIVKQTEIDGYIIVIHDNTDLHKQSQSHNESEQLRLLTMLAAGVAHELGNPLNSLNIHLQLLSRLMKQITGEDGDEARELLTVASGEIERLDTIIRQFLGALRSDKPEMKAIELTSILREALQFMTKEIEDRDIELETSIPEFTPLIEGDETQLKQAFFNIMKNAIQAMPQGGKLALLCSGDDDFIHVSFADTGGGIDLNKIGKIFNSYKSDRHSGTGLGIFIVEKIIREHGGRLDISSAEDKGTVLTISLPRLGKRIRMISSHTNQEMNHE</sequence>
<keyword evidence="8" id="KW-0418">Kinase</keyword>
<dbReference type="SUPFAM" id="SSF55874">
    <property type="entry name" value="ATPase domain of HSP90 chaperone/DNA topoisomerase II/histidine kinase"/>
    <property type="match status" value="1"/>
</dbReference>
<dbReference type="Gene3D" id="1.10.287.130">
    <property type="match status" value="1"/>
</dbReference>
<keyword evidence="4" id="KW-0597">Phosphoprotein</keyword>
<gene>
    <name evidence="15" type="ORF">PQO03_10155</name>
</gene>
<evidence type="ECO:0000256" key="2">
    <source>
        <dbReference type="ARBA" id="ARBA00004141"/>
    </source>
</evidence>
<proteinExistence type="predicted"/>
<accession>A0ABY7VPJ7</accession>
<evidence type="ECO:0000256" key="10">
    <source>
        <dbReference type="ARBA" id="ARBA00022989"/>
    </source>
</evidence>
<dbReference type="Gene3D" id="3.30.450.20">
    <property type="entry name" value="PAS domain"/>
    <property type="match status" value="1"/>
</dbReference>
<evidence type="ECO:0000256" key="9">
    <source>
        <dbReference type="ARBA" id="ARBA00022840"/>
    </source>
</evidence>
<evidence type="ECO:0000259" key="14">
    <source>
        <dbReference type="PROSITE" id="PS50112"/>
    </source>
</evidence>
<comment type="catalytic activity">
    <reaction evidence="1">
        <text>ATP + protein L-histidine = ADP + protein N-phospho-L-histidine.</text>
        <dbReference type="EC" id="2.7.13.3"/>
    </reaction>
</comment>
<keyword evidence="12" id="KW-0472">Membrane</keyword>
<dbReference type="PRINTS" id="PR00344">
    <property type="entry name" value="BCTRLSENSOR"/>
</dbReference>
<evidence type="ECO:0000313" key="15">
    <source>
        <dbReference type="EMBL" id="WDE96075.1"/>
    </source>
</evidence>
<dbReference type="PANTHER" id="PTHR42878:SF7">
    <property type="entry name" value="SENSOR HISTIDINE KINASE GLRK"/>
    <property type="match status" value="1"/>
</dbReference>
<name>A0ABY7VPJ7_9BACT</name>
<organism evidence="15 16">
    <name type="scientific">Lentisphaera profundi</name>
    <dbReference type="NCBI Taxonomy" id="1658616"/>
    <lineage>
        <taxon>Bacteria</taxon>
        <taxon>Pseudomonadati</taxon>
        <taxon>Lentisphaerota</taxon>
        <taxon>Lentisphaeria</taxon>
        <taxon>Lentisphaerales</taxon>
        <taxon>Lentisphaeraceae</taxon>
        <taxon>Lentisphaera</taxon>
    </lineage>
</organism>